<dbReference type="EMBL" id="FNDD01000002">
    <property type="protein sequence ID" value="SDG72708.1"/>
    <property type="molecule type" value="Genomic_DNA"/>
</dbReference>
<name>A0A1G7WLH3_9VIBR</name>
<reference evidence="1 2" key="1">
    <citation type="submission" date="2016-10" db="EMBL/GenBank/DDBJ databases">
        <authorList>
            <person name="de Groot N.N."/>
        </authorList>
    </citation>
    <scope>NUCLEOTIDE SEQUENCE [LARGE SCALE GENOMIC DNA]</scope>
    <source>
        <strain evidence="1 2">CGMCC 1.10228</strain>
    </source>
</reference>
<organism evidence="1 2">
    <name type="scientific">Vibrio xiamenensis</name>
    <dbReference type="NCBI Taxonomy" id="861298"/>
    <lineage>
        <taxon>Bacteria</taxon>
        <taxon>Pseudomonadati</taxon>
        <taxon>Pseudomonadota</taxon>
        <taxon>Gammaproteobacteria</taxon>
        <taxon>Vibrionales</taxon>
        <taxon>Vibrionaceae</taxon>
        <taxon>Vibrio</taxon>
    </lineage>
</organism>
<dbReference type="OrthoDB" id="5879551at2"/>
<dbReference type="RefSeq" id="WP_093268848.1">
    <property type="nucleotide sequence ID" value="NZ_FNDD01000002.1"/>
</dbReference>
<sequence length="74" mass="8610">MKRATNSYRLQIIKEVAVKQERLKGGDPMAAYIQDLLDHHPEGIKKDVEYNQRFAGSHFDEHVGGWISDRWSLK</sequence>
<dbReference type="AlphaFoldDB" id="A0A1G7WLH3"/>
<keyword evidence="2" id="KW-1185">Reference proteome</keyword>
<gene>
    <name evidence="1" type="ORF">SAMN04488136_10223</name>
</gene>
<evidence type="ECO:0000313" key="2">
    <source>
        <dbReference type="Proteomes" id="UP000198854"/>
    </source>
</evidence>
<evidence type="ECO:0000313" key="1">
    <source>
        <dbReference type="EMBL" id="SDG72708.1"/>
    </source>
</evidence>
<proteinExistence type="predicted"/>
<protein>
    <submittedName>
        <fullName evidence="1">Uncharacterized protein</fullName>
    </submittedName>
</protein>
<accession>A0A1G7WLH3</accession>
<dbReference type="Proteomes" id="UP000198854">
    <property type="component" value="Unassembled WGS sequence"/>
</dbReference>